<accession>F4R5Z5</accession>
<dbReference type="GeneID" id="18928789"/>
<reference evidence="2" key="1">
    <citation type="journal article" date="2011" name="Proc. Natl. Acad. Sci. U.S.A.">
        <title>Obligate biotrophy features unraveled by the genomic analysis of rust fungi.</title>
        <authorList>
            <person name="Duplessis S."/>
            <person name="Cuomo C.A."/>
            <person name="Lin Y.-C."/>
            <person name="Aerts A."/>
            <person name="Tisserant E."/>
            <person name="Veneault-Fourrey C."/>
            <person name="Joly D.L."/>
            <person name="Hacquard S."/>
            <person name="Amselem J."/>
            <person name="Cantarel B.L."/>
            <person name="Chiu R."/>
            <person name="Coutinho P.M."/>
            <person name="Feau N."/>
            <person name="Field M."/>
            <person name="Frey P."/>
            <person name="Gelhaye E."/>
            <person name="Goldberg J."/>
            <person name="Grabherr M.G."/>
            <person name="Kodira C.D."/>
            <person name="Kohler A."/>
            <person name="Kuees U."/>
            <person name="Lindquist E.A."/>
            <person name="Lucas S.M."/>
            <person name="Mago R."/>
            <person name="Mauceli E."/>
            <person name="Morin E."/>
            <person name="Murat C."/>
            <person name="Pangilinan J.L."/>
            <person name="Park R."/>
            <person name="Pearson M."/>
            <person name="Quesneville H."/>
            <person name="Rouhier N."/>
            <person name="Sakthikumar S."/>
            <person name="Salamov A.A."/>
            <person name="Schmutz J."/>
            <person name="Selles B."/>
            <person name="Shapiro H."/>
            <person name="Tanguay P."/>
            <person name="Tuskan G.A."/>
            <person name="Henrissat B."/>
            <person name="Van de Peer Y."/>
            <person name="Rouze P."/>
            <person name="Ellis J.G."/>
            <person name="Dodds P.N."/>
            <person name="Schein J.E."/>
            <person name="Zhong S."/>
            <person name="Hamelin R.C."/>
            <person name="Grigoriev I.V."/>
            <person name="Szabo L.J."/>
            <person name="Martin F."/>
        </authorList>
    </citation>
    <scope>NUCLEOTIDE SEQUENCE [LARGE SCALE GENOMIC DNA]</scope>
    <source>
        <strain evidence="2">98AG31 / pathotype 3-4-7</strain>
    </source>
</reference>
<dbReference type="Proteomes" id="UP000001072">
    <property type="component" value="Unassembled WGS sequence"/>
</dbReference>
<dbReference type="KEGG" id="mlr:MELLADRAFT_51535"/>
<dbReference type="RefSeq" id="XP_007404502.1">
    <property type="nucleotide sequence ID" value="XM_007404440.1"/>
</dbReference>
<organism evidence="2">
    <name type="scientific">Melampsora larici-populina (strain 98AG31 / pathotype 3-4-7)</name>
    <name type="common">Poplar leaf rust fungus</name>
    <dbReference type="NCBI Taxonomy" id="747676"/>
    <lineage>
        <taxon>Eukaryota</taxon>
        <taxon>Fungi</taxon>
        <taxon>Dikarya</taxon>
        <taxon>Basidiomycota</taxon>
        <taxon>Pucciniomycotina</taxon>
        <taxon>Pucciniomycetes</taxon>
        <taxon>Pucciniales</taxon>
        <taxon>Melampsoraceae</taxon>
        <taxon>Melampsora</taxon>
    </lineage>
</organism>
<name>F4R5Z5_MELLP</name>
<dbReference type="EMBL" id="GL883091">
    <property type="protein sequence ID" value="EGG12127.1"/>
    <property type="molecule type" value="Genomic_DNA"/>
</dbReference>
<protein>
    <submittedName>
        <fullName evidence="1">Uncharacterized protein</fullName>
    </submittedName>
</protein>
<proteinExistence type="predicted"/>
<evidence type="ECO:0000313" key="1">
    <source>
        <dbReference type="EMBL" id="EGG12127.1"/>
    </source>
</evidence>
<dbReference type="HOGENOM" id="CLU_2961288_0_0_1"/>
<sequence>MRQITHYPFKPARKPQGIIVKTCAFVNSSLPSAKLSLAVKNCIGPTKHVDEAVHLSTIQ</sequence>
<dbReference type="InParanoid" id="F4R5Z5"/>
<keyword evidence="2" id="KW-1185">Reference proteome</keyword>
<dbReference type="VEuPathDB" id="FungiDB:MELLADRAFT_51535"/>
<gene>
    <name evidence="1" type="ORF">MELLADRAFT_51535</name>
</gene>
<evidence type="ECO:0000313" key="2">
    <source>
        <dbReference type="Proteomes" id="UP000001072"/>
    </source>
</evidence>
<dbReference type="AlphaFoldDB" id="F4R5Z5"/>